<keyword evidence="3" id="KW-1185">Reference proteome</keyword>
<name>A0A409YUM7_9AGAR</name>
<feature type="compositionally biased region" description="Polar residues" evidence="1">
    <location>
        <begin position="104"/>
        <end position="115"/>
    </location>
</feature>
<gene>
    <name evidence="2" type="ORF">CVT24_013045</name>
</gene>
<evidence type="ECO:0000313" key="3">
    <source>
        <dbReference type="Proteomes" id="UP000284842"/>
    </source>
</evidence>
<accession>A0A409YUM7</accession>
<sequence>MNEPSGGAPELSTSSGVLPAGTETGRNDENEMTGIMAAVDPNLPRSPLSTSTNVNSVTADDPPPNTTIPISEAITAQSSTTIPNNDQLSPTTIPSVDPNLPRSPLSTSTNVNSVTADDPPPNTTIPISEAITAQSSTTIPNNDQLSPTTVNNAEHTSVTIANTATPQSTPTDNSTINDVANSDNAEGSQPMSADDNTAGGKIPESDTPVTQEIEMDTGGLVEATPTAAVNIDVSSLQVPHQDMNGAWPVLTSASTDARWVRCLKAFVDYELSKPPSGKLNVNGRPSEVTAWIRDKKKHIVPNIKEGMFGKQWMVWWHNLQPPSRRDGDGVPQLRHVVHFDEWAKTLLKGGTAGIYTVVVGLSWWVRTYPEDPNLWICVDDVCWVLSQLLTAHRKKRPADEDEEVSASKKRQKL</sequence>
<feature type="region of interest" description="Disordered" evidence="1">
    <location>
        <begin position="1"/>
        <end position="126"/>
    </location>
</feature>
<evidence type="ECO:0000313" key="2">
    <source>
        <dbReference type="EMBL" id="PPR06724.1"/>
    </source>
</evidence>
<evidence type="ECO:0000256" key="1">
    <source>
        <dbReference type="SAM" id="MobiDB-lite"/>
    </source>
</evidence>
<feature type="region of interest" description="Disordered" evidence="1">
    <location>
        <begin position="160"/>
        <end position="207"/>
    </location>
</feature>
<dbReference type="Proteomes" id="UP000284842">
    <property type="component" value="Unassembled WGS sequence"/>
</dbReference>
<comment type="caution">
    <text evidence="2">The sequence shown here is derived from an EMBL/GenBank/DDBJ whole genome shotgun (WGS) entry which is preliminary data.</text>
</comment>
<feature type="compositionally biased region" description="Polar residues" evidence="1">
    <location>
        <begin position="74"/>
        <end position="94"/>
    </location>
</feature>
<feature type="compositionally biased region" description="Polar residues" evidence="1">
    <location>
        <begin position="160"/>
        <end position="195"/>
    </location>
</feature>
<dbReference type="OrthoDB" id="2803783at2759"/>
<organism evidence="2 3">
    <name type="scientific">Panaeolus cyanescens</name>
    <dbReference type="NCBI Taxonomy" id="181874"/>
    <lineage>
        <taxon>Eukaryota</taxon>
        <taxon>Fungi</taxon>
        <taxon>Dikarya</taxon>
        <taxon>Basidiomycota</taxon>
        <taxon>Agaricomycotina</taxon>
        <taxon>Agaricomycetes</taxon>
        <taxon>Agaricomycetidae</taxon>
        <taxon>Agaricales</taxon>
        <taxon>Agaricineae</taxon>
        <taxon>Galeropsidaceae</taxon>
        <taxon>Panaeolus</taxon>
    </lineage>
</organism>
<protein>
    <submittedName>
        <fullName evidence="2">Uncharacterized protein</fullName>
    </submittedName>
</protein>
<proteinExistence type="predicted"/>
<reference evidence="2 3" key="1">
    <citation type="journal article" date="2018" name="Evol. Lett.">
        <title>Horizontal gene cluster transfer increased hallucinogenic mushroom diversity.</title>
        <authorList>
            <person name="Reynolds H.T."/>
            <person name="Vijayakumar V."/>
            <person name="Gluck-Thaler E."/>
            <person name="Korotkin H.B."/>
            <person name="Matheny P.B."/>
            <person name="Slot J.C."/>
        </authorList>
    </citation>
    <scope>NUCLEOTIDE SEQUENCE [LARGE SCALE GENOMIC DNA]</scope>
    <source>
        <strain evidence="2 3">2629</strain>
    </source>
</reference>
<dbReference type="AlphaFoldDB" id="A0A409YUM7"/>
<dbReference type="InParanoid" id="A0A409YUM7"/>
<dbReference type="EMBL" id="NHTK01000584">
    <property type="protein sequence ID" value="PPR06724.1"/>
    <property type="molecule type" value="Genomic_DNA"/>
</dbReference>
<feature type="compositionally biased region" description="Polar residues" evidence="1">
    <location>
        <begin position="47"/>
        <end position="58"/>
    </location>
</feature>